<dbReference type="AlphaFoldDB" id="A0A453RCT1"/>
<feature type="transmembrane region" description="Helical" evidence="1">
    <location>
        <begin position="20"/>
        <end position="37"/>
    </location>
</feature>
<keyword evidence="1" id="KW-1133">Transmembrane helix</keyword>
<reference evidence="2" key="4">
    <citation type="submission" date="2019-03" db="UniProtKB">
        <authorList>
            <consortium name="EnsemblPlants"/>
        </authorList>
    </citation>
    <scope>IDENTIFICATION</scope>
</reference>
<name>A0A453RCT1_AEGTS</name>
<reference evidence="3" key="2">
    <citation type="journal article" date="2017" name="Nat. Plants">
        <title>The Aegilops tauschii genome reveals multiple impacts of transposons.</title>
        <authorList>
            <person name="Zhao G."/>
            <person name="Zou C."/>
            <person name="Li K."/>
            <person name="Wang K."/>
            <person name="Li T."/>
            <person name="Gao L."/>
            <person name="Zhang X."/>
            <person name="Wang H."/>
            <person name="Yang Z."/>
            <person name="Liu X."/>
            <person name="Jiang W."/>
            <person name="Mao L."/>
            <person name="Kong X."/>
            <person name="Jiao Y."/>
            <person name="Jia J."/>
        </authorList>
    </citation>
    <scope>NUCLEOTIDE SEQUENCE [LARGE SCALE GENOMIC DNA]</scope>
    <source>
        <strain evidence="3">cv. AL8/78</strain>
    </source>
</reference>
<organism evidence="2 3">
    <name type="scientific">Aegilops tauschii subsp. strangulata</name>
    <name type="common">Goatgrass</name>
    <dbReference type="NCBI Taxonomy" id="200361"/>
    <lineage>
        <taxon>Eukaryota</taxon>
        <taxon>Viridiplantae</taxon>
        <taxon>Streptophyta</taxon>
        <taxon>Embryophyta</taxon>
        <taxon>Tracheophyta</taxon>
        <taxon>Spermatophyta</taxon>
        <taxon>Magnoliopsida</taxon>
        <taxon>Liliopsida</taxon>
        <taxon>Poales</taxon>
        <taxon>Poaceae</taxon>
        <taxon>BOP clade</taxon>
        <taxon>Pooideae</taxon>
        <taxon>Triticodae</taxon>
        <taxon>Triticeae</taxon>
        <taxon>Triticinae</taxon>
        <taxon>Aegilops</taxon>
    </lineage>
</organism>
<keyword evidence="1" id="KW-0812">Transmembrane</keyword>
<reference evidence="2" key="3">
    <citation type="journal article" date="2017" name="Nature">
        <title>Genome sequence of the progenitor of the wheat D genome Aegilops tauschii.</title>
        <authorList>
            <person name="Luo M.C."/>
            <person name="Gu Y.Q."/>
            <person name="Puiu D."/>
            <person name="Wang H."/>
            <person name="Twardziok S.O."/>
            <person name="Deal K.R."/>
            <person name="Huo N."/>
            <person name="Zhu T."/>
            <person name="Wang L."/>
            <person name="Wang Y."/>
            <person name="McGuire P.E."/>
            <person name="Liu S."/>
            <person name="Long H."/>
            <person name="Ramasamy R.K."/>
            <person name="Rodriguez J.C."/>
            <person name="Van S.L."/>
            <person name="Yuan L."/>
            <person name="Wang Z."/>
            <person name="Xia Z."/>
            <person name="Xiao L."/>
            <person name="Anderson O.D."/>
            <person name="Ouyang S."/>
            <person name="Liang Y."/>
            <person name="Zimin A.V."/>
            <person name="Pertea G."/>
            <person name="Qi P."/>
            <person name="Bennetzen J.L."/>
            <person name="Dai X."/>
            <person name="Dawson M.W."/>
            <person name="Muller H.G."/>
            <person name="Kugler K."/>
            <person name="Rivarola-Duarte L."/>
            <person name="Spannagl M."/>
            <person name="Mayer K.F.X."/>
            <person name="Lu F.H."/>
            <person name="Bevan M.W."/>
            <person name="Leroy P."/>
            <person name="Li P."/>
            <person name="You F.M."/>
            <person name="Sun Q."/>
            <person name="Liu Z."/>
            <person name="Lyons E."/>
            <person name="Wicker T."/>
            <person name="Salzberg S.L."/>
            <person name="Devos K.M."/>
            <person name="Dvorak J."/>
        </authorList>
    </citation>
    <scope>NUCLEOTIDE SEQUENCE [LARGE SCALE GENOMIC DNA]</scope>
    <source>
        <strain evidence="2">cv. AL8/78</strain>
    </source>
</reference>
<dbReference type="EnsemblPlants" id="AET7Gv20545300.14">
    <property type="protein sequence ID" value="AET7Gv20545300.14"/>
    <property type="gene ID" value="AET7Gv20545300"/>
</dbReference>
<evidence type="ECO:0000256" key="1">
    <source>
        <dbReference type="SAM" id="Phobius"/>
    </source>
</evidence>
<evidence type="ECO:0000313" key="2">
    <source>
        <dbReference type="EnsemblPlants" id="AET7Gv20545300.14"/>
    </source>
</evidence>
<accession>A0A453RCT1</accession>
<reference evidence="2" key="5">
    <citation type="journal article" date="2021" name="G3 (Bethesda)">
        <title>Aegilops tauschii genome assembly Aet v5.0 features greater sequence contiguity and improved annotation.</title>
        <authorList>
            <person name="Wang L."/>
            <person name="Zhu T."/>
            <person name="Rodriguez J.C."/>
            <person name="Deal K.R."/>
            <person name="Dubcovsky J."/>
            <person name="McGuire P.E."/>
            <person name="Lux T."/>
            <person name="Spannagl M."/>
            <person name="Mayer K.F.X."/>
            <person name="Baldrich P."/>
            <person name="Meyers B.C."/>
            <person name="Huo N."/>
            <person name="Gu Y.Q."/>
            <person name="Zhou H."/>
            <person name="Devos K.M."/>
            <person name="Bennetzen J.L."/>
            <person name="Unver T."/>
            <person name="Budak H."/>
            <person name="Gulick P.J."/>
            <person name="Galiba G."/>
            <person name="Kalapos B."/>
            <person name="Nelson D.R."/>
            <person name="Li P."/>
            <person name="You F.M."/>
            <person name="Luo M.C."/>
            <person name="Dvorak J."/>
        </authorList>
    </citation>
    <scope>NUCLEOTIDE SEQUENCE [LARGE SCALE GENOMIC DNA]</scope>
    <source>
        <strain evidence="2">cv. AL8/78</strain>
    </source>
</reference>
<evidence type="ECO:0000313" key="3">
    <source>
        <dbReference type="Proteomes" id="UP000015105"/>
    </source>
</evidence>
<dbReference type="Proteomes" id="UP000015105">
    <property type="component" value="Chromosome 7D"/>
</dbReference>
<dbReference type="Gramene" id="AET7Gv20545300.14">
    <property type="protein sequence ID" value="AET7Gv20545300.14"/>
    <property type="gene ID" value="AET7Gv20545300"/>
</dbReference>
<keyword evidence="3" id="KW-1185">Reference proteome</keyword>
<proteinExistence type="predicted"/>
<sequence>CLLNRFGLTMSDHVGFKRLFGSMICFASVPILSLAISNNKHANE</sequence>
<reference evidence="3" key="1">
    <citation type="journal article" date="2014" name="Science">
        <title>Ancient hybridizations among the ancestral genomes of bread wheat.</title>
        <authorList>
            <consortium name="International Wheat Genome Sequencing Consortium,"/>
            <person name="Marcussen T."/>
            <person name="Sandve S.R."/>
            <person name="Heier L."/>
            <person name="Spannagl M."/>
            <person name="Pfeifer M."/>
            <person name="Jakobsen K.S."/>
            <person name="Wulff B.B."/>
            <person name="Steuernagel B."/>
            <person name="Mayer K.F."/>
            <person name="Olsen O.A."/>
        </authorList>
    </citation>
    <scope>NUCLEOTIDE SEQUENCE [LARGE SCALE GENOMIC DNA]</scope>
    <source>
        <strain evidence="3">cv. AL8/78</strain>
    </source>
</reference>
<keyword evidence="1" id="KW-0472">Membrane</keyword>
<protein>
    <submittedName>
        <fullName evidence="2">Uncharacterized protein</fullName>
    </submittedName>
</protein>